<accession>A0A319EPG9</accession>
<dbReference type="SUPFAM" id="SSF56801">
    <property type="entry name" value="Acetyl-CoA synthetase-like"/>
    <property type="match status" value="1"/>
</dbReference>
<sequence>MGSFIPAASWTQGAEEYRGKRLLPHIIDYHARENPDRVFAVIPQSNDIADGFRDVTMPVMATAINHMAWWIDQTCRHVLDGTPRDRVLAYIGPPDLRYSILLMAVIKCGSKVLFISPRNAPEHNRTLLQQAKVNVLLHADSLSAMAVQLRGSLPAVAVPLLTEMLDSKPEHYPFDGTFAELQNVACLILHSSGSTGLPKLVYLTHGTFACTDNDPSMPVPEGRRAQNAAQFDFSPPGRYYSCFPPFHLAGVQAFMLLPCFSRTATAVMGPSSQPPSGYLLNQICQQRSLRAIYAPPSIIEQWALEPNADEQAKGLDFVLYGGGPLAPAIGNRLRQVTDVCQMYGSLEMGQIQMLVPQGEWEYLEPNPYEECDMQEAQEGLYEMVLHQDERFRPRRSLSHTFPDVQTWRTRDLFTPHPTKPGLWRFHSRIDDMIVLSSSHKVWPIPFEQIMHGHPSVSGAVLVGNGRPEPVLIIEPRPGLEGPALLDEIWPSVVQANQDAPSYGKVRRSRIIFTEPRLGVRRTPKGTISRKPTEMLYAEQIEAVFRGGSSDQARTTITFDFHVLDAARSFVRTCVQDVLPGTTLQDGDNLFTAGGLDSLTAMELAQRLRSDLSQYSMVADDSVNAWLRLVMTHASIDQLAQTLWKTTALGPKSAKDADASALQTQQMQQILHDLHATLLEIPARSVLPLKVVLLGARGRLGPYLVRDLLADPRVESVWCLNRGPDGREAFQHRAQQLGLPVDATDPRLQFVSVDLSAPDLGLTAPQVRDILDPATTIIHNLWTVNFARPLASFTPDVLKSVCTIIDLAGRAAARPRIVFVSSIATVQRWQSSAPKGASSTAAIPETPVGGPDLIVPQGADQMTGYAQSKYIAESLFADAAARWKLDISILRLGQVAGSSDAASSERWESHDWIHSLVRLCRASRLIPADLGPLDWIPVDRMSRAMLDIALRPRSETIEGQASVFHLVHPRPIPFAPFAEAIRSSSGASKRPDFQEWVETLGKLPAGTLPADVEQERARILPFFASLVGKWLPSVDTSRARMASPTLASLRAIDGALLEKWCRDWV</sequence>
<dbReference type="InterPro" id="IPR020845">
    <property type="entry name" value="AMP-binding_CS"/>
</dbReference>
<dbReference type="Pfam" id="PF00501">
    <property type="entry name" value="AMP-binding"/>
    <property type="match status" value="1"/>
</dbReference>
<dbReference type="InterPro" id="IPR013120">
    <property type="entry name" value="FAR_NAD-bd"/>
</dbReference>
<dbReference type="GO" id="GO:0031177">
    <property type="term" value="F:phosphopantetheine binding"/>
    <property type="evidence" value="ECO:0007669"/>
    <property type="project" value="InterPro"/>
</dbReference>
<gene>
    <name evidence="4" type="ORF">BO78DRAFT_467884</name>
</gene>
<keyword evidence="2" id="KW-0597">Phosphoprotein</keyword>
<dbReference type="InterPro" id="IPR036736">
    <property type="entry name" value="ACP-like_sf"/>
</dbReference>
<dbReference type="STRING" id="1448318.A0A319EPG9"/>
<keyword evidence="1" id="KW-0596">Phosphopantetheine</keyword>
<proteinExistence type="predicted"/>
<dbReference type="InterPro" id="IPR020806">
    <property type="entry name" value="PKS_PP-bd"/>
</dbReference>
<feature type="domain" description="Polyketide synthase-like phosphopantetheine-binding" evidence="3">
    <location>
        <begin position="567"/>
        <end position="646"/>
    </location>
</feature>
<dbReference type="InterPro" id="IPR000873">
    <property type="entry name" value="AMP-dep_synth/lig_dom"/>
</dbReference>
<evidence type="ECO:0000313" key="5">
    <source>
        <dbReference type="Proteomes" id="UP000248423"/>
    </source>
</evidence>
<organism evidence="4 5">
    <name type="scientific">Aspergillus sclerotiicarbonarius (strain CBS 121057 / IBT 28362)</name>
    <dbReference type="NCBI Taxonomy" id="1448318"/>
    <lineage>
        <taxon>Eukaryota</taxon>
        <taxon>Fungi</taxon>
        <taxon>Dikarya</taxon>
        <taxon>Ascomycota</taxon>
        <taxon>Pezizomycotina</taxon>
        <taxon>Eurotiomycetes</taxon>
        <taxon>Eurotiomycetidae</taxon>
        <taxon>Eurotiales</taxon>
        <taxon>Aspergillaceae</taxon>
        <taxon>Aspergillus</taxon>
        <taxon>Aspergillus subgen. Circumdati</taxon>
    </lineage>
</organism>
<name>A0A319EPG9_ASPSB</name>
<dbReference type="PROSITE" id="PS00455">
    <property type="entry name" value="AMP_BINDING"/>
    <property type="match status" value="1"/>
</dbReference>
<dbReference type="InterPro" id="IPR036291">
    <property type="entry name" value="NAD(P)-bd_dom_sf"/>
</dbReference>
<dbReference type="EMBL" id="KZ826327">
    <property type="protein sequence ID" value="PYI09495.1"/>
    <property type="molecule type" value="Genomic_DNA"/>
</dbReference>
<dbReference type="Pfam" id="PF07993">
    <property type="entry name" value="NAD_binding_4"/>
    <property type="match status" value="1"/>
</dbReference>
<evidence type="ECO:0000256" key="2">
    <source>
        <dbReference type="ARBA" id="ARBA00022553"/>
    </source>
</evidence>
<dbReference type="Proteomes" id="UP000248423">
    <property type="component" value="Unassembled WGS sequence"/>
</dbReference>
<protein>
    <submittedName>
        <fullName evidence="4">Acetyl-CoA synthetase-like protein</fullName>
    </submittedName>
</protein>
<dbReference type="SMART" id="SM00823">
    <property type="entry name" value="PKS_PP"/>
    <property type="match status" value="1"/>
</dbReference>
<dbReference type="InterPro" id="IPR051414">
    <property type="entry name" value="Adenylate-forming_Reductase"/>
</dbReference>
<dbReference type="SUPFAM" id="SSF51735">
    <property type="entry name" value="NAD(P)-binding Rossmann-fold domains"/>
    <property type="match status" value="1"/>
</dbReference>
<dbReference type="Pfam" id="PF23562">
    <property type="entry name" value="AMP-binding_C_3"/>
    <property type="match status" value="1"/>
</dbReference>
<dbReference type="OrthoDB" id="429813at2759"/>
<dbReference type="PANTHER" id="PTHR43439">
    <property type="entry name" value="PHENYLACETATE-COENZYME A LIGASE"/>
    <property type="match status" value="1"/>
</dbReference>
<dbReference type="SUPFAM" id="SSF47336">
    <property type="entry name" value="ACP-like"/>
    <property type="match status" value="1"/>
</dbReference>
<evidence type="ECO:0000313" key="4">
    <source>
        <dbReference type="EMBL" id="PYI09495.1"/>
    </source>
</evidence>
<dbReference type="PANTHER" id="PTHR43439:SF2">
    <property type="entry name" value="ENZYME, PUTATIVE (JCVI)-RELATED"/>
    <property type="match status" value="1"/>
</dbReference>
<evidence type="ECO:0000259" key="3">
    <source>
        <dbReference type="SMART" id="SM00823"/>
    </source>
</evidence>
<dbReference type="VEuPathDB" id="FungiDB:BO78DRAFT_467884"/>
<keyword evidence="5" id="KW-1185">Reference proteome</keyword>
<dbReference type="InterPro" id="IPR042099">
    <property type="entry name" value="ANL_N_sf"/>
</dbReference>
<dbReference type="Gene3D" id="3.40.50.12780">
    <property type="entry name" value="N-terminal domain of ligase-like"/>
    <property type="match status" value="1"/>
</dbReference>
<dbReference type="AlphaFoldDB" id="A0A319EPG9"/>
<dbReference type="Gene3D" id="1.10.1200.10">
    <property type="entry name" value="ACP-like"/>
    <property type="match status" value="1"/>
</dbReference>
<dbReference type="Gene3D" id="3.40.50.720">
    <property type="entry name" value="NAD(P)-binding Rossmann-like Domain"/>
    <property type="match status" value="1"/>
</dbReference>
<reference evidence="4 5" key="1">
    <citation type="submission" date="2018-02" db="EMBL/GenBank/DDBJ databases">
        <title>The genomes of Aspergillus section Nigri reveals drivers in fungal speciation.</title>
        <authorList>
            <consortium name="DOE Joint Genome Institute"/>
            <person name="Vesth T.C."/>
            <person name="Nybo J."/>
            <person name="Theobald S."/>
            <person name="Brandl J."/>
            <person name="Frisvad J.C."/>
            <person name="Nielsen K.F."/>
            <person name="Lyhne E.K."/>
            <person name="Kogle M.E."/>
            <person name="Kuo A."/>
            <person name="Riley R."/>
            <person name="Clum A."/>
            <person name="Nolan M."/>
            <person name="Lipzen A."/>
            <person name="Salamov A."/>
            <person name="Henrissat B."/>
            <person name="Wiebenga A."/>
            <person name="De vries R.P."/>
            <person name="Grigoriev I.V."/>
            <person name="Mortensen U.H."/>
            <person name="Andersen M.R."/>
            <person name="Baker S.E."/>
        </authorList>
    </citation>
    <scope>NUCLEOTIDE SEQUENCE [LARGE SCALE GENOMIC DNA]</scope>
    <source>
        <strain evidence="4 5">CBS 121057</strain>
    </source>
</reference>
<evidence type="ECO:0000256" key="1">
    <source>
        <dbReference type="ARBA" id="ARBA00022450"/>
    </source>
</evidence>